<dbReference type="PROSITE" id="PS50088">
    <property type="entry name" value="ANK_REPEAT"/>
    <property type="match status" value="2"/>
</dbReference>
<proteinExistence type="predicted"/>
<organism evidence="5 6">
    <name type="scientific">Globodera rostochiensis</name>
    <name type="common">Golden nematode worm</name>
    <name type="synonym">Heterodera rostochiensis</name>
    <dbReference type="NCBI Taxonomy" id="31243"/>
    <lineage>
        <taxon>Eukaryota</taxon>
        <taxon>Metazoa</taxon>
        <taxon>Ecdysozoa</taxon>
        <taxon>Nematoda</taxon>
        <taxon>Chromadorea</taxon>
        <taxon>Rhabditida</taxon>
        <taxon>Tylenchina</taxon>
        <taxon>Tylenchomorpha</taxon>
        <taxon>Tylenchoidea</taxon>
        <taxon>Heteroderidae</taxon>
        <taxon>Heteroderinae</taxon>
        <taxon>Globodera</taxon>
    </lineage>
</organism>
<evidence type="ECO:0000256" key="2">
    <source>
        <dbReference type="ARBA" id="ARBA00023043"/>
    </source>
</evidence>
<keyword evidence="2 3" id="KW-0040">ANK repeat</keyword>
<evidence type="ECO:0000256" key="4">
    <source>
        <dbReference type="SAM" id="MobiDB-lite"/>
    </source>
</evidence>
<dbReference type="AlphaFoldDB" id="A0A914HWC3"/>
<feature type="repeat" description="ANK" evidence="3">
    <location>
        <begin position="133"/>
        <end position="165"/>
    </location>
</feature>
<keyword evidence="5" id="KW-1185">Reference proteome</keyword>
<feature type="repeat" description="ANK" evidence="3">
    <location>
        <begin position="166"/>
        <end position="198"/>
    </location>
</feature>
<evidence type="ECO:0000313" key="6">
    <source>
        <dbReference type="WBParaSite" id="Gr19_v10_g4624.t1"/>
    </source>
</evidence>
<feature type="region of interest" description="Disordered" evidence="4">
    <location>
        <begin position="587"/>
        <end position="648"/>
    </location>
</feature>
<dbReference type="SUPFAM" id="SSF48403">
    <property type="entry name" value="Ankyrin repeat"/>
    <property type="match status" value="1"/>
</dbReference>
<reference evidence="6" key="1">
    <citation type="submission" date="2022-11" db="UniProtKB">
        <authorList>
            <consortium name="WormBaseParasite"/>
        </authorList>
    </citation>
    <scope>IDENTIFICATION</scope>
</reference>
<evidence type="ECO:0000256" key="1">
    <source>
        <dbReference type="ARBA" id="ARBA00022737"/>
    </source>
</evidence>
<dbReference type="Gene3D" id="1.25.40.20">
    <property type="entry name" value="Ankyrin repeat-containing domain"/>
    <property type="match status" value="2"/>
</dbReference>
<sequence>MVTLQYRKLKGLVRFLLSKGARTDRTTNGGEVFGTFFAPSEGHLDVCRELVAKGTNGEADDIFFLPWLAARDKGHLDIVELFVENGLDIEFTASDGASELIFASLKGNALCAFCCRRACALIAPLSPFKNSILGLSPLLLAATAGHLEVCRELVAKGADGNLETNDGMSPWIKACEKGHLDIVKLFVDNGQDIETTNKFGVTGLIAASREGKTNVARFLLSKGAHEETFLQRFIQAQEEATGRAAPKELQWSEKCEGKEHEFCGRLLCAQLDAALICAFVLRSGAAVSTTVAKDLVKLILGADQGQEPVLYEGIRRDNVRAGAFPEESDVERIWALWSEKCTVAKAILQEPGFGAIKIATPEVVQKLPETEKTGWAAIFEQTGWILEKVRATVVHHCPVFIELPRIILGDSSAFQLFGDMRDQTTFVGTERGSLSAVIRALNECVMSSKVQAVLVVLGRDSLMNDETVDQIVEQSARIQHLCRRFPSVRIIWLPPPYVREKEGAYNELIGRLAALLGDWFLCVTPTGRSLVELWRYGDSYDRSRVETNGWMTPGGVRAFAAWVKSQIPAWPGNRELGVRSGRSPVDLVRGARLGPGDRPSPSAFQRPGPRFDDRIGSRPHPYRSLPNSARAWHHRDEPVHRWSGRAQR</sequence>
<dbReference type="InterPro" id="IPR036770">
    <property type="entry name" value="Ankyrin_rpt-contain_sf"/>
</dbReference>
<protein>
    <submittedName>
        <fullName evidence="6">Uncharacterized protein</fullName>
    </submittedName>
</protein>
<keyword evidence="1" id="KW-0677">Repeat</keyword>
<evidence type="ECO:0000256" key="3">
    <source>
        <dbReference type="PROSITE-ProRule" id="PRU00023"/>
    </source>
</evidence>
<dbReference type="PANTHER" id="PTHR24188:SF29">
    <property type="entry name" value="GH09064P"/>
    <property type="match status" value="1"/>
</dbReference>
<dbReference type="SMART" id="SM00248">
    <property type="entry name" value="ANK"/>
    <property type="match status" value="4"/>
</dbReference>
<dbReference type="InterPro" id="IPR002110">
    <property type="entry name" value="Ankyrin_rpt"/>
</dbReference>
<dbReference type="PROSITE" id="PS50297">
    <property type="entry name" value="ANK_REP_REGION"/>
    <property type="match status" value="2"/>
</dbReference>
<name>A0A914HWC3_GLORO</name>
<accession>A0A914HWC3</accession>
<dbReference type="Proteomes" id="UP000887572">
    <property type="component" value="Unplaced"/>
</dbReference>
<dbReference type="Pfam" id="PF12796">
    <property type="entry name" value="Ank_2"/>
    <property type="match status" value="1"/>
</dbReference>
<evidence type="ECO:0000313" key="5">
    <source>
        <dbReference type="Proteomes" id="UP000887572"/>
    </source>
</evidence>
<dbReference type="WBParaSite" id="Gr19_v10_g4624.t1">
    <property type="protein sequence ID" value="Gr19_v10_g4624.t1"/>
    <property type="gene ID" value="Gr19_v10_g4624"/>
</dbReference>
<dbReference type="PANTHER" id="PTHR24188">
    <property type="entry name" value="ANKYRIN REPEAT PROTEIN"/>
    <property type="match status" value="1"/>
</dbReference>